<dbReference type="EMBL" id="FQXM01000015">
    <property type="protein sequence ID" value="SHH83471.1"/>
    <property type="molecule type" value="Genomic_DNA"/>
</dbReference>
<dbReference type="GO" id="GO:0009421">
    <property type="term" value="C:bacterial-type flagellum filament cap"/>
    <property type="evidence" value="ECO:0007669"/>
    <property type="project" value="InterPro"/>
</dbReference>
<comment type="subcellular location">
    <subcellularLocation>
        <location evidence="5">Secreted</location>
    </subcellularLocation>
    <subcellularLocation>
        <location evidence="5">Bacterial flagellum</location>
    </subcellularLocation>
</comment>
<keyword evidence="5" id="KW-0964">Secreted</keyword>
<dbReference type="GO" id="GO:0009424">
    <property type="term" value="C:bacterial-type flagellum hook"/>
    <property type="evidence" value="ECO:0007669"/>
    <property type="project" value="UniProtKB-UniRule"/>
</dbReference>
<dbReference type="Pfam" id="PF02465">
    <property type="entry name" value="FliD_N"/>
    <property type="match status" value="1"/>
</dbReference>
<dbReference type="AlphaFoldDB" id="A0A1M5W7N5"/>
<evidence type="ECO:0000313" key="8">
    <source>
        <dbReference type="EMBL" id="SHH83471.1"/>
    </source>
</evidence>
<keyword evidence="4 5" id="KW-0975">Bacterial flagellum</keyword>
<accession>A0A1M5W7N5</accession>
<dbReference type="PANTHER" id="PTHR30288:SF0">
    <property type="entry name" value="FLAGELLAR HOOK-ASSOCIATED PROTEIN 2"/>
    <property type="match status" value="1"/>
</dbReference>
<reference evidence="8 9" key="1">
    <citation type="submission" date="2016-11" db="EMBL/GenBank/DDBJ databases">
        <authorList>
            <person name="Jaros S."/>
            <person name="Januszkiewicz K."/>
            <person name="Wedrychowicz H."/>
        </authorList>
    </citation>
    <scope>NUCLEOTIDE SEQUENCE [LARGE SCALE GENOMIC DNA]</scope>
    <source>
        <strain evidence="8 9">DSM 8605</strain>
    </source>
</reference>
<comment type="similarity">
    <text evidence="1 5">Belongs to the FliD family.</text>
</comment>
<dbReference type="InterPro" id="IPR040026">
    <property type="entry name" value="FliD"/>
</dbReference>
<dbReference type="RefSeq" id="WP_073338977.1">
    <property type="nucleotide sequence ID" value="NZ_FQXM01000015.1"/>
</dbReference>
<keyword evidence="8" id="KW-0282">Flagellum</keyword>
<feature type="domain" description="Flagellar hook-associated protein 2 N-terminal" evidence="6">
    <location>
        <begin position="11"/>
        <end position="105"/>
    </location>
</feature>
<dbReference type="Pfam" id="PF07196">
    <property type="entry name" value="Flagellin_IN"/>
    <property type="match status" value="1"/>
</dbReference>
<dbReference type="OrthoDB" id="9776025at2"/>
<dbReference type="GO" id="GO:0007155">
    <property type="term" value="P:cell adhesion"/>
    <property type="evidence" value="ECO:0007669"/>
    <property type="project" value="InterPro"/>
</dbReference>
<dbReference type="GO" id="GO:0071973">
    <property type="term" value="P:bacterial-type flagellum-dependent cell motility"/>
    <property type="evidence" value="ECO:0007669"/>
    <property type="project" value="TreeGrafter"/>
</dbReference>
<evidence type="ECO:0000256" key="5">
    <source>
        <dbReference type="RuleBase" id="RU362066"/>
    </source>
</evidence>
<keyword evidence="8" id="KW-0966">Cell projection</keyword>
<evidence type="ECO:0000256" key="4">
    <source>
        <dbReference type="ARBA" id="ARBA00023143"/>
    </source>
</evidence>
<dbReference type="Proteomes" id="UP000184447">
    <property type="component" value="Unassembled WGS sequence"/>
</dbReference>
<gene>
    <name evidence="8" type="ORF">SAMN02745207_02731</name>
</gene>
<dbReference type="Pfam" id="PF07195">
    <property type="entry name" value="FliD_C"/>
    <property type="match status" value="1"/>
</dbReference>
<dbReference type="InterPro" id="IPR003481">
    <property type="entry name" value="FliD_N"/>
</dbReference>
<dbReference type="GO" id="GO:0005576">
    <property type="term" value="C:extracellular region"/>
    <property type="evidence" value="ECO:0007669"/>
    <property type="project" value="UniProtKB-SubCell"/>
</dbReference>
<comment type="subunit">
    <text evidence="2 5">Homopentamer.</text>
</comment>
<evidence type="ECO:0000256" key="1">
    <source>
        <dbReference type="ARBA" id="ARBA00009764"/>
    </source>
</evidence>
<keyword evidence="9" id="KW-1185">Reference proteome</keyword>
<evidence type="ECO:0000313" key="9">
    <source>
        <dbReference type="Proteomes" id="UP000184447"/>
    </source>
</evidence>
<feature type="domain" description="Flagellar hook-associated protein 2 C-terminal" evidence="7">
    <location>
        <begin position="321"/>
        <end position="544"/>
    </location>
</feature>
<keyword evidence="8" id="KW-0969">Cilium</keyword>
<evidence type="ECO:0000259" key="7">
    <source>
        <dbReference type="Pfam" id="PF07195"/>
    </source>
</evidence>
<dbReference type="InterPro" id="IPR010810">
    <property type="entry name" value="Flagellin_hook_IN_motif"/>
</dbReference>
<keyword evidence="3" id="KW-0175">Coiled coil</keyword>
<proteinExistence type="inferred from homology"/>
<name>A0A1M5W7N5_9CLOT</name>
<sequence>MSSINFLGSYSGIDQTMVDQLMAAEKMPLNSMNTKIQTYTTEKDAWKDINTRLSSLSTKINDLKDEDLFSAKKFTSSVSGIVSASVDNDAIEGSYDIVVSKLAKSTTLVGDRVSSTDGDLNKSGTLNINIDGTSKFSITVVATDSLNDIVTKINESGDNSSVVSASIIDSRLVLKSVEAGNKTISLIDNSNINTIADSLGMSVATQGTVGYNSLIGNQVAESTTEMSQVGQLNINIDGTTKFSINVEVTDSLENIVTKINDDLNNGGSVSASIIDSRLVLKNMGSDGKTISLSDDTGSDSIVDSVGMNIEQNKTDNVSRKGNNSEFTINGISVTDKATNSIDDVVEGLTFNLTSEGTTKLTVSKDYSSIESKIQSVVDQYNSTLTFMQQKSSSGTVGVASSKGSLSGDSALQRLVSNLRTTISDTVSGLTGDVKTASTIGIKTIDNYGTLSFDKTTFESVMASNAEGVKDFFTNTNGFAKKLDSFVDTYIDSTDGLITYKQTSLQSMIDTTNDKIDAFNLRMESREAYYIKIFASLDSYMAKAESTTSWLTSQMGAMNNSSSN</sequence>
<dbReference type="STRING" id="1121316.SAMN02745207_02731"/>
<organism evidence="8 9">
    <name type="scientific">Clostridium grantii DSM 8605</name>
    <dbReference type="NCBI Taxonomy" id="1121316"/>
    <lineage>
        <taxon>Bacteria</taxon>
        <taxon>Bacillati</taxon>
        <taxon>Bacillota</taxon>
        <taxon>Clostridia</taxon>
        <taxon>Eubacteriales</taxon>
        <taxon>Clostridiaceae</taxon>
        <taxon>Clostridium</taxon>
    </lineage>
</organism>
<dbReference type="PANTHER" id="PTHR30288">
    <property type="entry name" value="FLAGELLAR CAP/ASSEMBLY PROTEIN FLID"/>
    <property type="match status" value="1"/>
</dbReference>
<evidence type="ECO:0000256" key="2">
    <source>
        <dbReference type="ARBA" id="ARBA00011255"/>
    </source>
</evidence>
<evidence type="ECO:0000259" key="6">
    <source>
        <dbReference type="Pfam" id="PF02465"/>
    </source>
</evidence>
<evidence type="ECO:0000256" key="3">
    <source>
        <dbReference type="ARBA" id="ARBA00023054"/>
    </source>
</evidence>
<comment type="function">
    <text evidence="5">Required for morphogenesis and for the elongation of the flagellar filament by facilitating polymerization of the flagellin monomers at the tip of growing filament. Forms a capping structure, which prevents flagellin subunits (transported through the central channel of the flagellum) from leaking out without polymerization at the distal end.</text>
</comment>
<dbReference type="InterPro" id="IPR010809">
    <property type="entry name" value="FliD_C"/>
</dbReference>
<protein>
    <recommendedName>
        <fullName evidence="5">Flagellar hook-associated protein 2</fullName>
        <shortName evidence="5">HAP2</shortName>
    </recommendedName>
    <alternativeName>
        <fullName evidence="5">Flagellar cap protein</fullName>
    </alternativeName>
</protein>